<organism evidence="3 4">
    <name type="scientific">Microcella frigidaquae</name>
    <dbReference type="NCBI Taxonomy" id="424758"/>
    <lineage>
        <taxon>Bacteria</taxon>
        <taxon>Bacillati</taxon>
        <taxon>Actinomycetota</taxon>
        <taxon>Actinomycetes</taxon>
        <taxon>Micrococcales</taxon>
        <taxon>Microbacteriaceae</taxon>
        <taxon>Microcella</taxon>
    </lineage>
</organism>
<keyword evidence="2" id="KW-0732">Signal</keyword>
<sequence>MTVSRTRRISAAALALALGTAGILAATPASAVTERVLTTDWWWSDVTDEGMIGDAFPFYEDYLGSGVDVEGFTDDAFDDFLQISADVTYGVTTLPLDYAGVSRATVGGLTTIVASATADFGDGVSVVVQRTLELQGSFARWSWTVTPTGATAAEFTIVEDGNLGSDEDSVFLGSGATRVSYEDGGNDPIIGYSFANMSPTVADGDDDVVVTFTGDQAAVLTVALWDFDPCSFDAALAAAQAALPTLAADFGDALGSFYAEDCLTVETPALVSGATDQRLDIIESADLESNWDYLYGGAIADPEDGLTFVVLDAPAGLSFSLVADDVDNDEPQLRMTGSPTTGGEVRLLFYYTDGDNFYPLEVAFDVEVGLAATGPSDVAPAVLGVAAAFLGAGALLLVARRRFARR</sequence>
<name>A0A840X4A0_9MICO</name>
<feature type="chain" id="PRO_5032604226" evidence="2">
    <location>
        <begin position="32"/>
        <end position="406"/>
    </location>
</feature>
<dbReference type="Proteomes" id="UP000552883">
    <property type="component" value="Unassembled WGS sequence"/>
</dbReference>
<accession>A0A840X4A0</accession>
<keyword evidence="1" id="KW-1133">Transmembrane helix</keyword>
<keyword evidence="1" id="KW-0472">Membrane</keyword>
<feature type="signal peptide" evidence="2">
    <location>
        <begin position="1"/>
        <end position="31"/>
    </location>
</feature>
<dbReference type="OrthoDB" id="5129883at2"/>
<reference evidence="3 4" key="1">
    <citation type="submission" date="2020-08" db="EMBL/GenBank/DDBJ databases">
        <title>Sequencing the genomes of 1000 actinobacteria strains.</title>
        <authorList>
            <person name="Klenk H.-P."/>
        </authorList>
    </citation>
    <scope>NUCLEOTIDE SEQUENCE [LARGE SCALE GENOMIC DNA]</scope>
    <source>
        <strain evidence="3 4">DSM 23889</strain>
    </source>
</reference>
<dbReference type="EMBL" id="JACHBS010000001">
    <property type="protein sequence ID" value="MBB5617323.1"/>
    <property type="molecule type" value="Genomic_DNA"/>
</dbReference>
<dbReference type="AlphaFoldDB" id="A0A840X4A0"/>
<evidence type="ECO:0000256" key="2">
    <source>
        <dbReference type="SAM" id="SignalP"/>
    </source>
</evidence>
<dbReference type="RefSeq" id="WP_153981605.1">
    <property type="nucleotide sequence ID" value="NZ_BAAANZ010000010.1"/>
</dbReference>
<evidence type="ECO:0000313" key="4">
    <source>
        <dbReference type="Proteomes" id="UP000552883"/>
    </source>
</evidence>
<keyword evidence="1" id="KW-0812">Transmembrane</keyword>
<comment type="caution">
    <text evidence="3">The sequence shown here is derived from an EMBL/GenBank/DDBJ whole genome shotgun (WGS) entry which is preliminary data.</text>
</comment>
<gene>
    <name evidence="3" type="ORF">BJ959_000819</name>
</gene>
<feature type="transmembrane region" description="Helical" evidence="1">
    <location>
        <begin position="378"/>
        <end position="399"/>
    </location>
</feature>
<protein>
    <submittedName>
        <fullName evidence="3">Uncharacterized protein</fullName>
    </submittedName>
</protein>
<evidence type="ECO:0000256" key="1">
    <source>
        <dbReference type="SAM" id="Phobius"/>
    </source>
</evidence>
<evidence type="ECO:0000313" key="3">
    <source>
        <dbReference type="EMBL" id="MBB5617323.1"/>
    </source>
</evidence>
<proteinExistence type="predicted"/>
<keyword evidence="4" id="KW-1185">Reference proteome</keyword>